<evidence type="ECO:0000256" key="5">
    <source>
        <dbReference type="ARBA" id="ARBA00023136"/>
    </source>
</evidence>
<evidence type="ECO:0000256" key="3">
    <source>
        <dbReference type="ARBA" id="ARBA00022692"/>
    </source>
</evidence>
<dbReference type="InterPro" id="IPR036259">
    <property type="entry name" value="MFS_trans_sf"/>
</dbReference>
<evidence type="ECO:0000313" key="8">
    <source>
        <dbReference type="EMBL" id="VTM56616.1"/>
    </source>
</evidence>
<evidence type="ECO:0000259" key="7">
    <source>
        <dbReference type="PROSITE" id="PS50850"/>
    </source>
</evidence>
<keyword evidence="4 6" id="KW-1133">Transmembrane helix</keyword>
<dbReference type="GO" id="GO:0005886">
    <property type="term" value="C:plasma membrane"/>
    <property type="evidence" value="ECO:0007669"/>
    <property type="project" value="TreeGrafter"/>
</dbReference>
<sequence>MHSLHSAASYLYTNYENVMSQPGKGFLVWLAGLSVLGFLATDMYLPAFAAMQQDLNTSAASISASLSLFLAGFALGQLFWGPLSDRYGRKPVLLSGLAIFAAGCLGCCGCTTPP</sequence>
<evidence type="ECO:0000256" key="6">
    <source>
        <dbReference type="SAM" id="Phobius"/>
    </source>
</evidence>
<dbReference type="Proteomes" id="UP000507695">
    <property type="component" value="Unassembled WGS sequence"/>
</dbReference>
<accession>A0A4P0Y953</accession>
<dbReference type="InterPro" id="IPR011701">
    <property type="entry name" value="MFS"/>
</dbReference>
<organism evidence="8">
    <name type="scientific">Klebsiella pneumoniae</name>
    <dbReference type="NCBI Taxonomy" id="573"/>
    <lineage>
        <taxon>Bacteria</taxon>
        <taxon>Pseudomonadati</taxon>
        <taxon>Pseudomonadota</taxon>
        <taxon>Gammaproteobacteria</taxon>
        <taxon>Enterobacterales</taxon>
        <taxon>Enterobacteriaceae</taxon>
        <taxon>Klebsiella/Raoultella group</taxon>
        <taxon>Klebsiella</taxon>
        <taxon>Klebsiella pneumoniae complex</taxon>
    </lineage>
</organism>
<dbReference type="SUPFAM" id="SSF103473">
    <property type="entry name" value="MFS general substrate transporter"/>
    <property type="match status" value="1"/>
</dbReference>
<feature type="domain" description="Major facilitator superfamily (MFS) profile" evidence="7">
    <location>
        <begin position="26"/>
        <end position="114"/>
    </location>
</feature>
<gene>
    <name evidence="8" type="primary">ydhC_1</name>
    <name evidence="8" type="ORF">NCTC9183_04204</name>
</gene>
<keyword evidence="5 6" id="KW-0472">Membrane</keyword>
<dbReference type="PANTHER" id="PTHR23502:SF162">
    <property type="entry name" value="INNER MEMBRANE TRANSPORT PROTEIN YDHC"/>
    <property type="match status" value="1"/>
</dbReference>
<keyword evidence="2" id="KW-1003">Cell membrane</keyword>
<evidence type="ECO:0000256" key="4">
    <source>
        <dbReference type="ARBA" id="ARBA00022989"/>
    </source>
</evidence>
<dbReference type="InterPro" id="IPR020846">
    <property type="entry name" value="MFS_dom"/>
</dbReference>
<name>A0A4P0Y953_KLEPN</name>
<dbReference type="GO" id="GO:0022857">
    <property type="term" value="F:transmembrane transporter activity"/>
    <property type="evidence" value="ECO:0007669"/>
    <property type="project" value="InterPro"/>
</dbReference>
<evidence type="ECO:0000256" key="2">
    <source>
        <dbReference type="ARBA" id="ARBA00022475"/>
    </source>
</evidence>
<proteinExistence type="predicted"/>
<evidence type="ECO:0000256" key="1">
    <source>
        <dbReference type="ARBA" id="ARBA00004141"/>
    </source>
</evidence>
<dbReference type="AlphaFoldDB" id="A0A4P0Y953"/>
<protein>
    <submittedName>
        <fullName evidence="8">Inner membrane transport protein YdhC</fullName>
    </submittedName>
</protein>
<dbReference type="EMBL" id="CABDVL010000003">
    <property type="protein sequence ID" value="VTM56616.1"/>
    <property type="molecule type" value="Genomic_DNA"/>
</dbReference>
<dbReference type="Pfam" id="PF07690">
    <property type="entry name" value="MFS_1"/>
    <property type="match status" value="1"/>
</dbReference>
<feature type="transmembrane region" description="Helical" evidence="6">
    <location>
        <begin position="92"/>
        <end position="112"/>
    </location>
</feature>
<comment type="subcellular location">
    <subcellularLocation>
        <location evidence="1">Membrane</location>
        <topology evidence="1">Multi-pass membrane protein</topology>
    </subcellularLocation>
</comment>
<feature type="transmembrane region" description="Helical" evidence="6">
    <location>
        <begin position="59"/>
        <end position="80"/>
    </location>
</feature>
<keyword evidence="3 6" id="KW-0812">Transmembrane</keyword>
<dbReference type="PANTHER" id="PTHR23502">
    <property type="entry name" value="MAJOR FACILITATOR SUPERFAMILY"/>
    <property type="match status" value="1"/>
</dbReference>
<dbReference type="PROSITE" id="PS50850">
    <property type="entry name" value="MFS"/>
    <property type="match status" value="1"/>
</dbReference>
<dbReference type="Gene3D" id="1.20.1720.10">
    <property type="entry name" value="Multidrug resistance protein D"/>
    <property type="match status" value="1"/>
</dbReference>
<dbReference type="GO" id="GO:1990961">
    <property type="term" value="P:xenobiotic detoxification by transmembrane export across the plasma membrane"/>
    <property type="evidence" value="ECO:0007669"/>
    <property type="project" value="TreeGrafter"/>
</dbReference>
<reference evidence="8" key="1">
    <citation type="submission" date="2019-04" db="EMBL/GenBank/DDBJ databases">
        <authorList>
            <consortium name="Pathogen Informatics"/>
        </authorList>
    </citation>
    <scope>NUCLEOTIDE SEQUENCE</scope>
    <source>
        <strain evidence="8">NCTC9183</strain>
    </source>
</reference>
<feature type="transmembrane region" description="Helical" evidence="6">
    <location>
        <begin position="26"/>
        <end position="47"/>
    </location>
</feature>